<evidence type="ECO:0000313" key="2">
    <source>
        <dbReference type="EnsemblPlants" id="KQK14434"/>
    </source>
</evidence>
<evidence type="ECO:0000313" key="1">
    <source>
        <dbReference type="EMBL" id="KQK14434.1"/>
    </source>
</evidence>
<dbReference type="EnsemblPlants" id="KQK14434">
    <property type="protein sequence ID" value="KQK14434"/>
    <property type="gene ID" value="BRADI_1g16203v3"/>
</dbReference>
<reference evidence="1 2" key="1">
    <citation type="journal article" date="2010" name="Nature">
        <title>Genome sequencing and analysis of the model grass Brachypodium distachyon.</title>
        <authorList>
            <consortium name="International Brachypodium Initiative"/>
        </authorList>
    </citation>
    <scope>NUCLEOTIDE SEQUENCE [LARGE SCALE GENOMIC DNA]</scope>
    <source>
        <strain evidence="1 2">Bd21</strain>
    </source>
</reference>
<dbReference type="Gramene" id="KQK14434">
    <property type="protein sequence ID" value="KQK14434"/>
    <property type="gene ID" value="BRADI_1g16203v3"/>
</dbReference>
<reference evidence="1" key="2">
    <citation type="submission" date="2017-06" db="EMBL/GenBank/DDBJ databases">
        <title>WGS assembly of Brachypodium distachyon.</title>
        <authorList>
            <consortium name="The International Brachypodium Initiative"/>
            <person name="Lucas S."/>
            <person name="Harmon-Smith M."/>
            <person name="Lail K."/>
            <person name="Tice H."/>
            <person name="Grimwood J."/>
            <person name="Bruce D."/>
            <person name="Barry K."/>
            <person name="Shu S."/>
            <person name="Lindquist E."/>
            <person name="Wang M."/>
            <person name="Pitluck S."/>
            <person name="Vogel J.P."/>
            <person name="Garvin D.F."/>
            <person name="Mockler T.C."/>
            <person name="Schmutz J."/>
            <person name="Rokhsar D."/>
            <person name="Bevan M.W."/>
        </authorList>
    </citation>
    <scope>NUCLEOTIDE SEQUENCE</scope>
    <source>
        <strain evidence="1">Bd21</strain>
    </source>
</reference>
<gene>
    <name evidence="1" type="ORF">BRADI_1g16203v3</name>
</gene>
<sequence>MNPKLGAFDHAARCGRQGRRFDPVHLRGLPRFSFHRRAPNSPFPHPKSVLACQIEPLEPPNRHFPNPRIAASAASRRWVSTTRSPAPHLILPVAPQLALRRRFLSSSRRSLSPSGGRLFLSCLRSFLPHTRTKHFDPTTTSSS</sequence>
<evidence type="ECO:0000313" key="3">
    <source>
        <dbReference type="Proteomes" id="UP000008810"/>
    </source>
</evidence>
<dbReference type="Proteomes" id="UP000008810">
    <property type="component" value="Chromosome 1"/>
</dbReference>
<accession>A0A0Q3RN80</accession>
<proteinExistence type="predicted"/>
<reference evidence="2" key="3">
    <citation type="submission" date="2018-08" db="UniProtKB">
        <authorList>
            <consortium name="EnsemblPlants"/>
        </authorList>
    </citation>
    <scope>IDENTIFICATION</scope>
    <source>
        <strain evidence="2">cv. Bd21</strain>
    </source>
</reference>
<organism evidence="1">
    <name type="scientific">Brachypodium distachyon</name>
    <name type="common">Purple false brome</name>
    <name type="synonym">Trachynia distachya</name>
    <dbReference type="NCBI Taxonomy" id="15368"/>
    <lineage>
        <taxon>Eukaryota</taxon>
        <taxon>Viridiplantae</taxon>
        <taxon>Streptophyta</taxon>
        <taxon>Embryophyta</taxon>
        <taxon>Tracheophyta</taxon>
        <taxon>Spermatophyta</taxon>
        <taxon>Magnoliopsida</taxon>
        <taxon>Liliopsida</taxon>
        <taxon>Poales</taxon>
        <taxon>Poaceae</taxon>
        <taxon>BOP clade</taxon>
        <taxon>Pooideae</taxon>
        <taxon>Stipodae</taxon>
        <taxon>Brachypodieae</taxon>
        <taxon>Brachypodium</taxon>
    </lineage>
</organism>
<name>A0A0Q3RN80_BRADI</name>
<dbReference type="AlphaFoldDB" id="A0A0Q3RN80"/>
<dbReference type="InParanoid" id="A0A0Q3RN80"/>
<dbReference type="EMBL" id="CM000880">
    <property type="protein sequence ID" value="KQK14434.1"/>
    <property type="molecule type" value="Genomic_DNA"/>
</dbReference>
<keyword evidence="3" id="KW-1185">Reference proteome</keyword>
<protein>
    <submittedName>
        <fullName evidence="1 2">Uncharacterized protein</fullName>
    </submittedName>
</protein>